<dbReference type="Pfam" id="PF01412">
    <property type="entry name" value="ArfGap"/>
    <property type="match status" value="1"/>
</dbReference>
<dbReference type="InterPro" id="IPR038508">
    <property type="entry name" value="ArfGAP_dom_sf"/>
</dbReference>
<evidence type="ECO:0000256" key="6">
    <source>
        <dbReference type="SAM" id="Coils"/>
    </source>
</evidence>
<sequence>MDPPRQNVLPVSGPLPAPLMKMATRAERERQQRQNERHQELLGEMLLESRECADCGGRGPRWASWNLGVFVCIRCAGIHRKLGVHISKVKSVNLDQWTPEQIQCIREMGNLKAKILYEAHLPANFKRPQMDQAVESFIRDKYERKKYFDKSINIAEFRKENNKWKKEGEAKETKTAPVIFEKVKVPPKKDEQQVKTSPSTPAGPVIDLLGLDAPAAAPTSNGTTSVNTAPAGDLDLFGPMVSNPLPDSSPFPPTQVLASTPQEGAENLNLFAEPSVKQEDSGKKQLSKDSILSLYGSQTQVPPQGTMFMASAQVPYAPLLPSGYTNFPPVGSAVTPAGGMLSNVGQSMGMMAPVAIPGGYVGGVQARVMGMPSGVMAQQGAYMGGLAMPQPVYGVQQAQQLQWNITQMTQQMAGMNFYGANGMVNYGQSSVPMGAGAAPAAGQSLGTQMWK</sequence>
<dbReference type="Gene3D" id="1.10.220.150">
    <property type="entry name" value="Arf GTPase activating protein"/>
    <property type="match status" value="1"/>
</dbReference>
<dbReference type="SUPFAM" id="SSF57863">
    <property type="entry name" value="ArfGap/RecO-like zinc finger"/>
    <property type="match status" value="1"/>
</dbReference>
<evidence type="ECO:0000256" key="5">
    <source>
        <dbReference type="PROSITE-ProRule" id="PRU00288"/>
    </source>
</evidence>
<accession>A0A401RPJ7</accession>
<evidence type="ECO:0000256" key="3">
    <source>
        <dbReference type="ARBA" id="ARBA00022771"/>
    </source>
</evidence>
<evidence type="ECO:0000256" key="7">
    <source>
        <dbReference type="SAM" id="MobiDB-lite"/>
    </source>
</evidence>
<dbReference type="InterPro" id="IPR044732">
    <property type="entry name" value="ArfGAP_SMAP1-like"/>
</dbReference>
<feature type="compositionally biased region" description="Basic and acidic residues" evidence="7">
    <location>
        <begin position="184"/>
        <end position="193"/>
    </location>
</feature>
<dbReference type="EMBL" id="BEZZ01001662">
    <property type="protein sequence ID" value="GCC20062.1"/>
    <property type="molecule type" value="Genomic_DNA"/>
</dbReference>
<dbReference type="GO" id="GO:0008270">
    <property type="term" value="F:zinc ion binding"/>
    <property type="evidence" value="ECO:0007669"/>
    <property type="project" value="UniProtKB-KW"/>
</dbReference>
<keyword evidence="3 5" id="KW-0863">Zinc-finger</keyword>
<evidence type="ECO:0000256" key="4">
    <source>
        <dbReference type="ARBA" id="ARBA00022833"/>
    </source>
</evidence>
<dbReference type="STRING" id="137246.A0A401RPJ7"/>
<dbReference type="GO" id="GO:0005096">
    <property type="term" value="F:GTPase activator activity"/>
    <property type="evidence" value="ECO:0007669"/>
    <property type="project" value="UniProtKB-KW"/>
</dbReference>
<keyword evidence="6" id="KW-0175">Coiled coil</keyword>
<keyword evidence="2" id="KW-0479">Metal-binding</keyword>
<dbReference type="InterPro" id="IPR037278">
    <property type="entry name" value="ARFGAP/RecO"/>
</dbReference>
<feature type="region of interest" description="Disordered" evidence="7">
    <location>
        <begin position="184"/>
        <end position="258"/>
    </location>
</feature>
<feature type="coiled-coil region" evidence="6">
    <location>
        <begin position="21"/>
        <end position="48"/>
    </location>
</feature>
<dbReference type="Proteomes" id="UP000287033">
    <property type="component" value="Unassembled WGS sequence"/>
</dbReference>
<dbReference type="CDD" id="cd08839">
    <property type="entry name" value="ArfGap_SMAP"/>
    <property type="match status" value="1"/>
</dbReference>
<reference evidence="9 10" key="1">
    <citation type="journal article" date="2018" name="Nat. Ecol. Evol.">
        <title>Shark genomes provide insights into elasmobranch evolution and the origin of vertebrates.</title>
        <authorList>
            <person name="Hara Y"/>
            <person name="Yamaguchi K"/>
            <person name="Onimaru K"/>
            <person name="Kadota M"/>
            <person name="Koyanagi M"/>
            <person name="Keeley SD"/>
            <person name="Tatsumi K"/>
            <person name="Tanaka K"/>
            <person name="Motone F"/>
            <person name="Kageyama Y"/>
            <person name="Nozu R"/>
            <person name="Adachi N"/>
            <person name="Nishimura O"/>
            <person name="Nakagawa R"/>
            <person name="Tanegashima C"/>
            <person name="Kiyatake I"/>
            <person name="Matsumoto R"/>
            <person name="Murakumo K"/>
            <person name="Nishida K"/>
            <person name="Terakita A"/>
            <person name="Kuratani S"/>
            <person name="Sato K"/>
            <person name="Hyodo S Kuraku.S."/>
        </authorList>
    </citation>
    <scope>NUCLEOTIDE SEQUENCE [LARGE SCALE GENOMIC DNA]</scope>
</reference>
<dbReference type="InterPro" id="IPR051718">
    <property type="entry name" value="ARF_GTPase-activating"/>
</dbReference>
<dbReference type="GO" id="GO:0005737">
    <property type="term" value="C:cytoplasm"/>
    <property type="evidence" value="ECO:0007669"/>
    <property type="project" value="TreeGrafter"/>
</dbReference>
<dbReference type="PANTHER" id="PTHR45705">
    <property type="entry name" value="FI20236P1"/>
    <property type="match status" value="1"/>
</dbReference>
<evidence type="ECO:0000313" key="10">
    <source>
        <dbReference type="Proteomes" id="UP000287033"/>
    </source>
</evidence>
<organism evidence="9 10">
    <name type="scientific">Chiloscyllium punctatum</name>
    <name type="common">Brownbanded bambooshark</name>
    <name type="synonym">Hemiscyllium punctatum</name>
    <dbReference type="NCBI Taxonomy" id="137246"/>
    <lineage>
        <taxon>Eukaryota</taxon>
        <taxon>Metazoa</taxon>
        <taxon>Chordata</taxon>
        <taxon>Craniata</taxon>
        <taxon>Vertebrata</taxon>
        <taxon>Chondrichthyes</taxon>
        <taxon>Elasmobranchii</taxon>
        <taxon>Galeomorphii</taxon>
        <taxon>Galeoidea</taxon>
        <taxon>Orectolobiformes</taxon>
        <taxon>Hemiscylliidae</taxon>
        <taxon>Chiloscyllium</taxon>
    </lineage>
</organism>
<comment type="caution">
    <text evidence="9">The sequence shown here is derived from an EMBL/GenBank/DDBJ whole genome shotgun (WGS) entry which is preliminary data.</text>
</comment>
<name>A0A401RPJ7_CHIPU</name>
<gene>
    <name evidence="9" type="ORF">chiPu_0018713</name>
</gene>
<dbReference type="PROSITE" id="PS50115">
    <property type="entry name" value="ARFGAP"/>
    <property type="match status" value="1"/>
</dbReference>
<keyword evidence="4" id="KW-0862">Zinc</keyword>
<dbReference type="OMA" id="MMGYGQS"/>
<proteinExistence type="predicted"/>
<evidence type="ECO:0000259" key="8">
    <source>
        <dbReference type="PROSITE" id="PS50115"/>
    </source>
</evidence>
<feature type="compositionally biased region" description="Polar residues" evidence="7">
    <location>
        <begin position="219"/>
        <end position="228"/>
    </location>
</feature>
<dbReference type="PRINTS" id="PR00405">
    <property type="entry name" value="REVINTRACTNG"/>
</dbReference>
<protein>
    <recommendedName>
        <fullName evidence="8">Arf-GAP domain-containing protein</fullName>
    </recommendedName>
</protein>
<dbReference type="SMART" id="SM00105">
    <property type="entry name" value="ArfGap"/>
    <property type="match status" value="1"/>
</dbReference>
<dbReference type="PANTHER" id="PTHR45705:SF4">
    <property type="entry name" value="STROMAL MEMBRANE-ASSOCIATED PROTEIN 2"/>
    <property type="match status" value="1"/>
</dbReference>
<dbReference type="FunFam" id="1.10.220.150:FF:000009">
    <property type="entry name" value="stromal membrane-associated protein 1 isoform X1"/>
    <property type="match status" value="1"/>
</dbReference>
<dbReference type="OrthoDB" id="10266696at2759"/>
<evidence type="ECO:0000313" key="9">
    <source>
        <dbReference type="EMBL" id="GCC20062.1"/>
    </source>
</evidence>
<evidence type="ECO:0000256" key="1">
    <source>
        <dbReference type="ARBA" id="ARBA00022468"/>
    </source>
</evidence>
<dbReference type="AlphaFoldDB" id="A0A401RPJ7"/>
<keyword evidence="10" id="KW-1185">Reference proteome</keyword>
<evidence type="ECO:0000256" key="2">
    <source>
        <dbReference type="ARBA" id="ARBA00022723"/>
    </source>
</evidence>
<keyword evidence="1" id="KW-0343">GTPase activation</keyword>
<dbReference type="InterPro" id="IPR001164">
    <property type="entry name" value="ArfGAP_dom"/>
</dbReference>
<feature type="domain" description="Arf-GAP" evidence="8">
    <location>
        <begin position="36"/>
        <end position="161"/>
    </location>
</feature>